<sequence>MLALATRSTVSSALFASLSLHAQADDPTCKVSHQVTRMECLLKSPVRSGHLMAKNIFLNIQQCNGLSYRK</sequence>
<evidence type="ECO:0000313" key="3">
    <source>
        <dbReference type="Proteomes" id="UP000825935"/>
    </source>
</evidence>
<protein>
    <submittedName>
        <fullName evidence="2">Uncharacterized protein</fullName>
    </submittedName>
</protein>
<keyword evidence="1" id="KW-0732">Signal</keyword>
<evidence type="ECO:0000256" key="1">
    <source>
        <dbReference type="SAM" id="SignalP"/>
    </source>
</evidence>
<evidence type="ECO:0000313" key="2">
    <source>
        <dbReference type="EMBL" id="KAH7423815.1"/>
    </source>
</evidence>
<comment type="caution">
    <text evidence="2">The sequence shown here is derived from an EMBL/GenBank/DDBJ whole genome shotgun (WGS) entry which is preliminary data.</text>
</comment>
<accession>A0A8T2TQU5</accession>
<dbReference type="EMBL" id="CM035417">
    <property type="protein sequence ID" value="KAH7423815.1"/>
    <property type="molecule type" value="Genomic_DNA"/>
</dbReference>
<dbReference type="AlphaFoldDB" id="A0A8T2TQU5"/>
<dbReference type="Proteomes" id="UP000825935">
    <property type="component" value="Chromosome 12"/>
</dbReference>
<proteinExistence type="predicted"/>
<organism evidence="2 3">
    <name type="scientific">Ceratopteris richardii</name>
    <name type="common">Triangle waterfern</name>
    <dbReference type="NCBI Taxonomy" id="49495"/>
    <lineage>
        <taxon>Eukaryota</taxon>
        <taxon>Viridiplantae</taxon>
        <taxon>Streptophyta</taxon>
        <taxon>Embryophyta</taxon>
        <taxon>Tracheophyta</taxon>
        <taxon>Polypodiopsida</taxon>
        <taxon>Polypodiidae</taxon>
        <taxon>Polypodiales</taxon>
        <taxon>Pteridineae</taxon>
        <taxon>Pteridaceae</taxon>
        <taxon>Parkerioideae</taxon>
        <taxon>Ceratopteris</taxon>
    </lineage>
</organism>
<feature type="signal peptide" evidence="1">
    <location>
        <begin position="1"/>
        <end position="24"/>
    </location>
</feature>
<reference evidence="2" key="1">
    <citation type="submission" date="2021-08" db="EMBL/GenBank/DDBJ databases">
        <title>WGS assembly of Ceratopteris richardii.</title>
        <authorList>
            <person name="Marchant D.B."/>
            <person name="Chen G."/>
            <person name="Jenkins J."/>
            <person name="Shu S."/>
            <person name="Leebens-Mack J."/>
            <person name="Grimwood J."/>
            <person name="Schmutz J."/>
            <person name="Soltis P."/>
            <person name="Soltis D."/>
            <person name="Chen Z.-H."/>
        </authorList>
    </citation>
    <scope>NUCLEOTIDE SEQUENCE</scope>
    <source>
        <strain evidence="2">Whitten #5841</strain>
        <tissue evidence="2">Leaf</tissue>
    </source>
</reference>
<gene>
    <name evidence="2" type="ORF">KP509_12G075300</name>
</gene>
<feature type="chain" id="PRO_5035919145" evidence="1">
    <location>
        <begin position="25"/>
        <end position="70"/>
    </location>
</feature>
<keyword evidence="3" id="KW-1185">Reference proteome</keyword>
<name>A0A8T2TQU5_CERRI</name>